<reference evidence="3" key="2">
    <citation type="submission" date="2015-01" db="EMBL/GenBank/DDBJ databases">
        <title>Evolutionary Origins and Diversification of the Mycorrhizal Mutualists.</title>
        <authorList>
            <consortium name="DOE Joint Genome Institute"/>
            <consortium name="Mycorrhizal Genomics Consortium"/>
            <person name="Kohler A."/>
            <person name="Kuo A."/>
            <person name="Nagy L.G."/>
            <person name="Floudas D."/>
            <person name="Copeland A."/>
            <person name="Barry K.W."/>
            <person name="Cichocki N."/>
            <person name="Veneault-Fourrey C."/>
            <person name="LaButti K."/>
            <person name="Lindquist E.A."/>
            <person name="Lipzen A."/>
            <person name="Lundell T."/>
            <person name="Morin E."/>
            <person name="Murat C."/>
            <person name="Riley R."/>
            <person name="Ohm R."/>
            <person name="Sun H."/>
            <person name="Tunlid A."/>
            <person name="Henrissat B."/>
            <person name="Grigoriev I.V."/>
            <person name="Hibbett D.S."/>
            <person name="Martin F."/>
        </authorList>
    </citation>
    <scope>NUCLEOTIDE SEQUENCE [LARGE SCALE GENOMIC DNA]</scope>
    <source>
        <strain evidence="3">LaAM-08-1</strain>
    </source>
</reference>
<evidence type="ECO:0000256" key="1">
    <source>
        <dbReference type="SAM" id="MobiDB-lite"/>
    </source>
</evidence>
<feature type="region of interest" description="Disordered" evidence="1">
    <location>
        <begin position="1"/>
        <end position="23"/>
    </location>
</feature>
<accession>A0A0C9WZM5</accession>
<dbReference type="Proteomes" id="UP000054477">
    <property type="component" value="Unassembled WGS sequence"/>
</dbReference>
<reference evidence="2 3" key="1">
    <citation type="submission" date="2014-04" db="EMBL/GenBank/DDBJ databases">
        <authorList>
            <consortium name="DOE Joint Genome Institute"/>
            <person name="Kuo A."/>
            <person name="Kohler A."/>
            <person name="Nagy L.G."/>
            <person name="Floudas D."/>
            <person name="Copeland A."/>
            <person name="Barry K.W."/>
            <person name="Cichocki N."/>
            <person name="Veneault-Fourrey C."/>
            <person name="LaButti K."/>
            <person name="Lindquist E.A."/>
            <person name="Lipzen A."/>
            <person name="Lundell T."/>
            <person name="Morin E."/>
            <person name="Murat C."/>
            <person name="Sun H."/>
            <person name="Tunlid A."/>
            <person name="Henrissat B."/>
            <person name="Grigoriev I.V."/>
            <person name="Hibbett D.S."/>
            <person name="Martin F."/>
            <person name="Nordberg H.P."/>
            <person name="Cantor M.N."/>
            <person name="Hua S.X."/>
        </authorList>
    </citation>
    <scope>NUCLEOTIDE SEQUENCE [LARGE SCALE GENOMIC DNA]</scope>
    <source>
        <strain evidence="2 3">LaAM-08-1</strain>
    </source>
</reference>
<sequence>MVVMKLSRTSVWTGPGPRRHEDKKPCSILFVRQSSLRRGRKYRGSLQNESVKTAPIVRSCKFGVGESRSNLQALVCANVRYTST</sequence>
<name>A0A0C9WZM5_9AGAR</name>
<protein>
    <submittedName>
        <fullName evidence="2">Uncharacterized protein</fullName>
    </submittedName>
</protein>
<dbReference type="HOGENOM" id="CLU_2527806_0_0_1"/>
<dbReference type="AlphaFoldDB" id="A0A0C9WZM5"/>
<gene>
    <name evidence="2" type="ORF">K443DRAFT_362041</name>
</gene>
<evidence type="ECO:0000313" key="2">
    <source>
        <dbReference type="EMBL" id="KIJ94418.1"/>
    </source>
</evidence>
<proteinExistence type="predicted"/>
<keyword evidence="3" id="KW-1185">Reference proteome</keyword>
<evidence type="ECO:0000313" key="3">
    <source>
        <dbReference type="Proteomes" id="UP000054477"/>
    </source>
</evidence>
<organism evidence="2 3">
    <name type="scientific">Laccaria amethystina LaAM-08-1</name>
    <dbReference type="NCBI Taxonomy" id="1095629"/>
    <lineage>
        <taxon>Eukaryota</taxon>
        <taxon>Fungi</taxon>
        <taxon>Dikarya</taxon>
        <taxon>Basidiomycota</taxon>
        <taxon>Agaricomycotina</taxon>
        <taxon>Agaricomycetes</taxon>
        <taxon>Agaricomycetidae</taxon>
        <taxon>Agaricales</taxon>
        <taxon>Agaricineae</taxon>
        <taxon>Hydnangiaceae</taxon>
        <taxon>Laccaria</taxon>
    </lineage>
</organism>
<dbReference type="EMBL" id="KN838795">
    <property type="protein sequence ID" value="KIJ94418.1"/>
    <property type="molecule type" value="Genomic_DNA"/>
</dbReference>